<dbReference type="CDD" id="cd00093">
    <property type="entry name" value="HTH_XRE"/>
    <property type="match status" value="1"/>
</dbReference>
<dbReference type="PROSITE" id="PS50943">
    <property type="entry name" value="HTH_CROC1"/>
    <property type="match status" value="1"/>
</dbReference>
<dbReference type="AlphaFoldDB" id="A0A919RMN1"/>
<sequence length="468" mass="51184">MVNKLTHPHKRDGRAGLVRARMRRGLSQEAAAEQIGVSPTTWARWERGEQGVRPVYRTRIAAAWQVGAEEVERWLDTQASCDDLAPWEEENGFDSVASSVEAAERLWRWEMDAQRRRMLAALPFVPAALGEWLLAWQFDTAPPPAVPTSPSPGSGARTSVGLADVQRVLDAHQAFTQMDHRFGAGLVRPAVTEFMSTTLTPLLRGAYTEEVGSRLLSAAAQMTELAGWMAFDLGRQGQAQQHYGQALRLAKAAEDDLIGARILASLAHQAADLHQSRWAVRLASAAVEAGQRAQASPRVLAMLLIKHARALSVRLADTDTQDPHTARQITRILHSADDAFGKGLDDRDPKWIAYFDEAELAGNAGSCWRKIGDFSRATSQAERAMRSFGNPYSRSVQLTRLSAADSYLGMGDLDQAVDTARQAISGLKELTSTRAGNRALGFAKRLKADFPGSQANEFGDYVRSELAG</sequence>
<dbReference type="Gene3D" id="1.10.260.40">
    <property type="entry name" value="lambda repressor-like DNA-binding domains"/>
    <property type="match status" value="1"/>
</dbReference>
<accession>A0A919RMN1</accession>
<dbReference type="GO" id="GO:0003677">
    <property type="term" value="F:DNA binding"/>
    <property type="evidence" value="ECO:0007669"/>
    <property type="project" value="InterPro"/>
</dbReference>
<evidence type="ECO:0000259" key="1">
    <source>
        <dbReference type="PROSITE" id="PS50943"/>
    </source>
</evidence>
<keyword evidence="3" id="KW-1185">Reference proteome</keyword>
<dbReference type="SUPFAM" id="SSF48452">
    <property type="entry name" value="TPR-like"/>
    <property type="match status" value="1"/>
</dbReference>
<dbReference type="RefSeq" id="WP_204031379.1">
    <property type="nucleotide sequence ID" value="NZ_BOOW01000044.1"/>
</dbReference>
<dbReference type="SMART" id="SM00530">
    <property type="entry name" value="HTH_XRE"/>
    <property type="match status" value="1"/>
</dbReference>
<dbReference type="Pfam" id="PF13560">
    <property type="entry name" value="HTH_31"/>
    <property type="match status" value="1"/>
</dbReference>
<dbReference type="EMBL" id="BOOW01000044">
    <property type="protein sequence ID" value="GII96368.1"/>
    <property type="molecule type" value="Genomic_DNA"/>
</dbReference>
<dbReference type="InterPro" id="IPR001387">
    <property type="entry name" value="Cro/C1-type_HTH"/>
</dbReference>
<evidence type="ECO:0000313" key="2">
    <source>
        <dbReference type="EMBL" id="GII96368.1"/>
    </source>
</evidence>
<gene>
    <name evidence="2" type="ORF">Ssi02_65990</name>
</gene>
<comment type="caution">
    <text evidence="2">The sequence shown here is derived from an EMBL/GenBank/DDBJ whole genome shotgun (WGS) entry which is preliminary data.</text>
</comment>
<dbReference type="SUPFAM" id="SSF47413">
    <property type="entry name" value="lambda repressor-like DNA-binding domains"/>
    <property type="match status" value="1"/>
</dbReference>
<feature type="domain" description="HTH cro/C1-type" evidence="1">
    <location>
        <begin position="17"/>
        <end position="49"/>
    </location>
</feature>
<dbReference type="InterPro" id="IPR011990">
    <property type="entry name" value="TPR-like_helical_dom_sf"/>
</dbReference>
<dbReference type="Gene3D" id="1.25.40.10">
    <property type="entry name" value="Tetratricopeptide repeat domain"/>
    <property type="match status" value="1"/>
</dbReference>
<reference evidence="2" key="1">
    <citation type="submission" date="2021-01" db="EMBL/GenBank/DDBJ databases">
        <title>Whole genome shotgun sequence of Sinosporangium siamense NBRC 109515.</title>
        <authorList>
            <person name="Komaki H."/>
            <person name="Tamura T."/>
        </authorList>
    </citation>
    <scope>NUCLEOTIDE SEQUENCE</scope>
    <source>
        <strain evidence="2">NBRC 109515</strain>
    </source>
</reference>
<dbReference type="Proteomes" id="UP000606172">
    <property type="component" value="Unassembled WGS sequence"/>
</dbReference>
<dbReference type="InterPro" id="IPR010982">
    <property type="entry name" value="Lambda_DNA-bd_dom_sf"/>
</dbReference>
<proteinExistence type="predicted"/>
<organism evidence="2 3">
    <name type="scientific">Sinosporangium siamense</name>
    <dbReference type="NCBI Taxonomy" id="1367973"/>
    <lineage>
        <taxon>Bacteria</taxon>
        <taxon>Bacillati</taxon>
        <taxon>Actinomycetota</taxon>
        <taxon>Actinomycetes</taxon>
        <taxon>Streptosporangiales</taxon>
        <taxon>Streptosporangiaceae</taxon>
        <taxon>Sinosporangium</taxon>
    </lineage>
</organism>
<name>A0A919RMN1_9ACTN</name>
<protein>
    <recommendedName>
        <fullName evidence="1">HTH cro/C1-type domain-containing protein</fullName>
    </recommendedName>
</protein>
<evidence type="ECO:0000313" key="3">
    <source>
        <dbReference type="Proteomes" id="UP000606172"/>
    </source>
</evidence>